<dbReference type="OrthoDB" id="5975069at2759"/>
<dbReference type="EMBL" id="MU826387">
    <property type="protein sequence ID" value="KAJ7376909.1"/>
    <property type="molecule type" value="Genomic_DNA"/>
</dbReference>
<reference evidence="1" key="1">
    <citation type="submission" date="2023-01" db="EMBL/GenBank/DDBJ databases">
        <title>Genome assembly of the deep-sea coral Lophelia pertusa.</title>
        <authorList>
            <person name="Herrera S."/>
            <person name="Cordes E."/>
        </authorList>
    </citation>
    <scope>NUCLEOTIDE SEQUENCE</scope>
    <source>
        <strain evidence="1">USNM1676648</strain>
        <tissue evidence="1">Polyp</tissue>
    </source>
</reference>
<keyword evidence="2" id="KW-1185">Reference proteome</keyword>
<protein>
    <submittedName>
        <fullName evidence="1">Uncharacterized protein</fullName>
    </submittedName>
</protein>
<dbReference type="AlphaFoldDB" id="A0A9W9Z9I3"/>
<proteinExistence type="predicted"/>
<evidence type="ECO:0000313" key="1">
    <source>
        <dbReference type="EMBL" id="KAJ7376909.1"/>
    </source>
</evidence>
<evidence type="ECO:0000313" key="2">
    <source>
        <dbReference type="Proteomes" id="UP001163046"/>
    </source>
</evidence>
<accession>A0A9W9Z9I3</accession>
<comment type="caution">
    <text evidence="1">The sequence shown here is derived from an EMBL/GenBank/DDBJ whole genome shotgun (WGS) entry which is preliminary data.</text>
</comment>
<sequence>MPDSVPLPGETILLMEHLEGTPVHSGHIKEWTKRDPILSQDDQREAALKS</sequence>
<gene>
    <name evidence="1" type="ORF">OS493_031790</name>
</gene>
<dbReference type="Proteomes" id="UP001163046">
    <property type="component" value="Unassembled WGS sequence"/>
</dbReference>
<organism evidence="1 2">
    <name type="scientific">Desmophyllum pertusum</name>
    <dbReference type="NCBI Taxonomy" id="174260"/>
    <lineage>
        <taxon>Eukaryota</taxon>
        <taxon>Metazoa</taxon>
        <taxon>Cnidaria</taxon>
        <taxon>Anthozoa</taxon>
        <taxon>Hexacorallia</taxon>
        <taxon>Scleractinia</taxon>
        <taxon>Caryophylliina</taxon>
        <taxon>Caryophylliidae</taxon>
        <taxon>Desmophyllum</taxon>
    </lineage>
</organism>
<name>A0A9W9Z9I3_9CNID</name>